<comment type="catalytic activity">
    <reaction evidence="6">
        <text>L-lysyl-L-alpha-amino acid(out) = L-lysyl-L-alpha-amino acid(in)</text>
        <dbReference type="Rhea" id="RHEA:79387"/>
        <dbReference type="ChEBI" id="CHEBI:229965"/>
    </reaction>
</comment>
<evidence type="ECO:0000256" key="13">
    <source>
        <dbReference type="ARBA" id="ARBA00044919"/>
    </source>
</evidence>
<feature type="transmembrane region" description="Helical" evidence="19">
    <location>
        <begin position="236"/>
        <end position="255"/>
    </location>
</feature>
<comment type="catalytic activity">
    <reaction evidence="11">
        <text>L-arginyl-glycine(out) = L-arginyl-glycine(in)</text>
        <dbReference type="Rhea" id="RHEA:79391"/>
        <dbReference type="ChEBI" id="CHEBI:229955"/>
    </reaction>
</comment>
<protein>
    <recommendedName>
        <fullName evidence="15">Lysosomal dipeptide transporter MFSD1</fullName>
    </recommendedName>
    <alternativeName>
        <fullName evidence="16">Major facilitator superfamily domain-containing protein 1</fullName>
    </alternativeName>
</protein>
<dbReference type="SUPFAM" id="SSF103473">
    <property type="entry name" value="MFS general substrate transporter"/>
    <property type="match status" value="1"/>
</dbReference>
<evidence type="ECO:0000256" key="15">
    <source>
        <dbReference type="ARBA" id="ARBA00044985"/>
    </source>
</evidence>
<comment type="catalytic activity">
    <reaction evidence="10">
        <text>L-lysyl-L-lysine(out) = L-lysyl-L-lysine(in)</text>
        <dbReference type="Rhea" id="RHEA:79403"/>
        <dbReference type="ChEBI" id="CHEBI:229956"/>
    </reaction>
</comment>
<proteinExistence type="predicted"/>
<comment type="catalytic activity">
    <reaction evidence="4">
        <text>L-alpha-aminoacyl-L-arginine(out) = L-alpha-aminoacyl-L-arginine(in)</text>
        <dbReference type="Rhea" id="RHEA:79367"/>
        <dbReference type="ChEBI" id="CHEBI:229968"/>
    </reaction>
</comment>
<dbReference type="PANTHER" id="PTHR23512:SF12">
    <property type="entry name" value="TRANSPORTER, PUTATIVE (AFU_ORTHOLOGUE AFUA_4G00260)-RELATED"/>
    <property type="match status" value="1"/>
</dbReference>
<dbReference type="InterPro" id="IPR036259">
    <property type="entry name" value="MFS_trans_sf"/>
</dbReference>
<comment type="function">
    <text evidence="17">Lysosomal dipeptide uniporter that selectively exports lysine, arginine or histidine-containing dipeptides with a net positive charge from the lysosome lumen into the cytosol. Could play a role in a specific type of protein O-glycosylation indirectly regulating macrophages migration and tissue invasion. Also essential for liver homeostasis.</text>
</comment>
<evidence type="ECO:0000313" key="22">
    <source>
        <dbReference type="Proteomes" id="UP000253551"/>
    </source>
</evidence>
<dbReference type="GO" id="GO:0016020">
    <property type="term" value="C:membrane"/>
    <property type="evidence" value="ECO:0007669"/>
    <property type="project" value="UniProtKB-SubCell"/>
</dbReference>
<evidence type="ECO:0000259" key="20">
    <source>
        <dbReference type="PROSITE" id="PS50850"/>
    </source>
</evidence>
<reference evidence="21 22" key="1">
    <citation type="journal article" date="2018" name="G3 (Bethesda)">
        <title>Phylogenetic and Phylogenomic Definition of Rhizopus Species.</title>
        <authorList>
            <person name="Gryganskyi A.P."/>
            <person name="Golan J."/>
            <person name="Dolatabadi S."/>
            <person name="Mondo S."/>
            <person name="Robb S."/>
            <person name="Idnurm A."/>
            <person name="Muszewska A."/>
            <person name="Steczkiewicz K."/>
            <person name="Masonjones S."/>
            <person name="Liao H.L."/>
            <person name="Gajdeczka M.T."/>
            <person name="Anike F."/>
            <person name="Vuek A."/>
            <person name="Anishchenko I.M."/>
            <person name="Voigt K."/>
            <person name="de Hoog G.S."/>
            <person name="Smith M.E."/>
            <person name="Heitman J."/>
            <person name="Vilgalys R."/>
            <person name="Stajich J.E."/>
        </authorList>
    </citation>
    <scope>NUCLEOTIDE SEQUENCE [LARGE SCALE GENOMIC DNA]</scope>
    <source>
        <strain evidence="21 22">LSU 92-RS-03</strain>
    </source>
</reference>
<comment type="subunit">
    <text evidence="18">Homodimer. Interacts with lysosomal protein GLMP (via lumenal domain); the interaction starts while both proteins are still in the endoplasmic reticulum and is required for stabilization of MFSD1 in lysosomes but has no direct effect on its targeting to lysosomes or transporter activity.</text>
</comment>
<dbReference type="InterPro" id="IPR052187">
    <property type="entry name" value="MFSD1"/>
</dbReference>
<feature type="transmembrane region" description="Helical" evidence="19">
    <location>
        <begin position="108"/>
        <end position="127"/>
    </location>
</feature>
<comment type="catalytic activity">
    <reaction evidence="12">
        <text>L-histidyl-L-alpha-amino acid(out) = L-histidyl-L-alpha-amino acid(in)</text>
        <dbReference type="Rhea" id="RHEA:79379"/>
        <dbReference type="ChEBI" id="CHEBI:229964"/>
    </reaction>
</comment>
<comment type="subcellular location">
    <subcellularLocation>
        <location evidence="1">Membrane</location>
        <topology evidence="1">Multi-pass membrane protein</topology>
    </subcellularLocation>
</comment>
<feature type="transmembrane region" description="Helical" evidence="19">
    <location>
        <begin position="175"/>
        <end position="194"/>
    </location>
</feature>
<organism evidence="21 22">
    <name type="scientific">Rhizopus stolonifer</name>
    <name type="common">Rhizopus nigricans</name>
    <dbReference type="NCBI Taxonomy" id="4846"/>
    <lineage>
        <taxon>Eukaryota</taxon>
        <taxon>Fungi</taxon>
        <taxon>Fungi incertae sedis</taxon>
        <taxon>Mucoromycota</taxon>
        <taxon>Mucoromycotina</taxon>
        <taxon>Mucoromycetes</taxon>
        <taxon>Mucorales</taxon>
        <taxon>Mucorineae</taxon>
        <taxon>Rhizopodaceae</taxon>
        <taxon>Rhizopus</taxon>
    </lineage>
</organism>
<evidence type="ECO:0000313" key="21">
    <source>
        <dbReference type="EMBL" id="RCI05215.1"/>
    </source>
</evidence>
<comment type="catalytic activity">
    <reaction evidence="7">
        <text>L-alpha-aminoacyl-L-lysine(out) = L-alpha-aminoacyl-L-lysine(in)</text>
        <dbReference type="Rhea" id="RHEA:79383"/>
        <dbReference type="ChEBI" id="CHEBI:229966"/>
    </reaction>
</comment>
<dbReference type="InterPro" id="IPR011701">
    <property type="entry name" value="MFS"/>
</dbReference>
<evidence type="ECO:0000256" key="11">
    <source>
        <dbReference type="ARBA" id="ARBA00044903"/>
    </source>
</evidence>
<dbReference type="InterPro" id="IPR020846">
    <property type="entry name" value="MFS_dom"/>
</dbReference>
<evidence type="ECO:0000256" key="6">
    <source>
        <dbReference type="ARBA" id="ARBA00044891"/>
    </source>
</evidence>
<evidence type="ECO:0000256" key="2">
    <source>
        <dbReference type="ARBA" id="ARBA00044876"/>
    </source>
</evidence>
<feature type="transmembrane region" description="Helical" evidence="19">
    <location>
        <begin position="267"/>
        <end position="288"/>
    </location>
</feature>
<keyword evidence="19" id="KW-1133">Transmembrane helix</keyword>
<dbReference type="GO" id="GO:0022857">
    <property type="term" value="F:transmembrane transporter activity"/>
    <property type="evidence" value="ECO:0007669"/>
    <property type="project" value="InterPro"/>
</dbReference>
<comment type="catalytic activity">
    <reaction evidence="9">
        <text>L-arginyl-L-alpha-amino acid(out) = L-arginyl-L-alpha-amino acid(in)</text>
        <dbReference type="Rhea" id="RHEA:79371"/>
        <dbReference type="ChEBI" id="CHEBI:84315"/>
    </reaction>
</comment>
<comment type="catalytic activity">
    <reaction evidence="13">
        <text>L-alanyl-L-lysine(out) = L-alanyl-L-lysine(in)</text>
        <dbReference type="Rhea" id="RHEA:79415"/>
        <dbReference type="ChEBI" id="CHEBI:192470"/>
    </reaction>
</comment>
<evidence type="ECO:0000256" key="17">
    <source>
        <dbReference type="ARBA" id="ARBA00045709"/>
    </source>
</evidence>
<keyword evidence="19" id="KW-0812">Transmembrane</keyword>
<comment type="catalytic activity">
    <reaction evidence="8">
        <text>L-aspartyl-L-lysine(out) = L-aspartyl-L-lysine(in)</text>
        <dbReference type="Rhea" id="RHEA:79411"/>
        <dbReference type="ChEBI" id="CHEBI:229953"/>
    </reaction>
</comment>
<evidence type="ECO:0000256" key="16">
    <source>
        <dbReference type="ARBA" id="ARBA00045018"/>
    </source>
</evidence>
<feature type="transmembrane region" description="Helical" evidence="19">
    <location>
        <begin position="200"/>
        <end position="224"/>
    </location>
</feature>
<comment type="catalytic activity">
    <reaction evidence="3">
        <text>L-histidyl-glycine(out) = L-histidyl-glycine(in)</text>
        <dbReference type="Rhea" id="RHEA:79395"/>
        <dbReference type="ChEBI" id="CHEBI:229957"/>
    </reaction>
</comment>
<evidence type="ECO:0000256" key="1">
    <source>
        <dbReference type="ARBA" id="ARBA00004141"/>
    </source>
</evidence>
<name>A0A367KSN7_RHIST</name>
<accession>A0A367KSN7</accession>
<keyword evidence="22" id="KW-1185">Reference proteome</keyword>
<evidence type="ECO:0000256" key="14">
    <source>
        <dbReference type="ARBA" id="ARBA00044924"/>
    </source>
</evidence>
<gene>
    <name evidence="21" type="ORF">CU098_013391</name>
</gene>
<evidence type="ECO:0000256" key="7">
    <source>
        <dbReference type="ARBA" id="ARBA00044893"/>
    </source>
</evidence>
<evidence type="ECO:0000256" key="5">
    <source>
        <dbReference type="ARBA" id="ARBA00044884"/>
    </source>
</evidence>
<comment type="catalytic activity">
    <reaction evidence="2">
        <text>L-lysyl-L-alanine(out) = L-lysyl-L-alanine(in)</text>
        <dbReference type="Rhea" id="RHEA:79399"/>
        <dbReference type="ChEBI" id="CHEBI:229954"/>
    </reaction>
</comment>
<evidence type="ECO:0000256" key="19">
    <source>
        <dbReference type="SAM" id="Phobius"/>
    </source>
</evidence>
<dbReference type="STRING" id="4846.A0A367KSN7"/>
<evidence type="ECO:0000256" key="10">
    <source>
        <dbReference type="ARBA" id="ARBA00044900"/>
    </source>
</evidence>
<dbReference type="PROSITE" id="PS50850">
    <property type="entry name" value="MFS"/>
    <property type="match status" value="1"/>
</dbReference>
<evidence type="ECO:0000256" key="8">
    <source>
        <dbReference type="ARBA" id="ARBA00044898"/>
    </source>
</evidence>
<dbReference type="OrthoDB" id="424834at2759"/>
<evidence type="ECO:0000256" key="4">
    <source>
        <dbReference type="ARBA" id="ARBA00044881"/>
    </source>
</evidence>
<dbReference type="AlphaFoldDB" id="A0A367KSN7"/>
<feature type="transmembrane region" description="Helical" evidence="19">
    <location>
        <begin position="65"/>
        <end position="87"/>
    </location>
</feature>
<dbReference type="Gene3D" id="1.20.1250.20">
    <property type="entry name" value="MFS general substrate transporter like domains"/>
    <property type="match status" value="1"/>
</dbReference>
<feature type="transmembrane region" description="Helical" evidence="19">
    <location>
        <begin position="31"/>
        <end position="53"/>
    </location>
</feature>
<feature type="transmembrane region" description="Helical" evidence="19">
    <location>
        <begin position="319"/>
        <end position="341"/>
    </location>
</feature>
<comment type="catalytic activity">
    <reaction evidence="5">
        <text>L-alpha-aminoacyl-L-histidine(out) = L-alpha-aminoacyl-L-histidine(in)</text>
        <dbReference type="Rhea" id="RHEA:79375"/>
        <dbReference type="ChEBI" id="CHEBI:229967"/>
    </reaction>
</comment>
<keyword evidence="19" id="KW-0472">Membrane</keyword>
<feature type="domain" description="Major facilitator superfamily (MFS) profile" evidence="20">
    <location>
        <begin position="1"/>
        <end position="292"/>
    </location>
</feature>
<evidence type="ECO:0000256" key="9">
    <source>
        <dbReference type="ARBA" id="ARBA00044899"/>
    </source>
</evidence>
<comment type="catalytic activity">
    <reaction evidence="14">
        <text>L-lysyl-glycine(out) = L-lysyl-glycine(in)</text>
        <dbReference type="Rhea" id="RHEA:79407"/>
        <dbReference type="ChEBI" id="CHEBI:191202"/>
    </reaction>
</comment>
<evidence type="ECO:0000256" key="3">
    <source>
        <dbReference type="ARBA" id="ARBA00044878"/>
    </source>
</evidence>
<feature type="transmembrane region" description="Helical" evidence="19">
    <location>
        <begin position="6"/>
        <end position="24"/>
    </location>
</feature>
<comment type="caution">
    <text evidence="21">The sequence shown here is derived from an EMBL/GenBank/DDBJ whole genome shotgun (WGS) entry which is preliminary data.</text>
</comment>
<evidence type="ECO:0000256" key="18">
    <source>
        <dbReference type="ARBA" id="ARBA00046376"/>
    </source>
</evidence>
<sequence>MVAARVIFGIGSCLIVAIQQSLLAHWFRHRLAIAFGLEISIGRLFMFLGTLASNPIAKLTGDWVWAFWLSLILCGFSLVVNMVYILCARRIKLAPKRFDIRTLLKFPFILWHVLLIEFLFSASWAAFQTISTDLVEVRFGSSAILAGYKASTSQIVPIVAAPFLGLLVELYGGRVLMLGVSSVFFIVSMVLLGWTAVNAVVGMVCYSVCLALGLISLITCVGTVTPVDQLGTGYGMYQSANNLGTSILDIVIGVLQDSTANQGYERVMLLFLILGCISLGLIVGLEIFQYKAYDNLLETTRPKRLELLKKKYSQEIKGWNWICVGIYLAILLVAWVLFFVYSATGHR</sequence>
<dbReference type="PANTHER" id="PTHR23512">
    <property type="entry name" value="MAJOR FACILITATOR SUPERFAMILY DOMAIN-CONTAINING PROTEIN 1"/>
    <property type="match status" value="1"/>
</dbReference>
<evidence type="ECO:0000256" key="12">
    <source>
        <dbReference type="ARBA" id="ARBA00044912"/>
    </source>
</evidence>
<dbReference type="Proteomes" id="UP000253551">
    <property type="component" value="Unassembled WGS sequence"/>
</dbReference>
<dbReference type="EMBL" id="PJQM01000448">
    <property type="protein sequence ID" value="RCI05215.1"/>
    <property type="molecule type" value="Genomic_DNA"/>
</dbReference>
<dbReference type="Pfam" id="PF07690">
    <property type="entry name" value="MFS_1"/>
    <property type="match status" value="1"/>
</dbReference>